<dbReference type="Proteomes" id="UP000831785">
    <property type="component" value="Chromosome"/>
</dbReference>
<dbReference type="EMBL" id="CP095049">
    <property type="protein sequence ID" value="UOQ55249.1"/>
    <property type="molecule type" value="Genomic_DNA"/>
</dbReference>
<dbReference type="RefSeq" id="WP_244723647.1">
    <property type="nucleotide sequence ID" value="NZ_CP095049.1"/>
</dbReference>
<dbReference type="PROSITE" id="PS51257">
    <property type="entry name" value="PROKAR_LIPOPROTEIN"/>
    <property type="match status" value="1"/>
</dbReference>
<sequence>MKITLALCLATGLLTACQTQPAEQQQSGPAAPTAAPAASAASPLDTAQARQWLIASIDTNFTNEDQERRNTDPDDSTSIFTPQYVQYKLDALQLEFAEEENAEQKFQQKWSGRYNPQLVGNGGFLLVQGQDFGKVKVIRCRFKERTSDQGLLFTVTTKDFTYNAEASGDFKVIRTPQGYKIDDVREY</sequence>
<accession>A0ABY4FF57</accession>
<keyword evidence="3" id="KW-1185">Reference proteome</keyword>
<feature type="signal peptide" evidence="1">
    <location>
        <begin position="1"/>
        <end position="21"/>
    </location>
</feature>
<reference evidence="2 3" key="1">
    <citation type="submission" date="2022-04" db="EMBL/GenBank/DDBJ databases">
        <title>Hymenobacter sp. isolated from the air.</title>
        <authorList>
            <person name="Won M."/>
            <person name="Lee C.-M."/>
            <person name="Woen H.-Y."/>
            <person name="Kwon S.-W."/>
        </authorList>
    </citation>
    <scope>NUCLEOTIDE SEQUENCE [LARGE SCALE GENOMIC DNA]</scope>
    <source>
        <strain evidence="3">5116 S-27</strain>
    </source>
</reference>
<feature type="chain" id="PRO_5046368024" evidence="1">
    <location>
        <begin position="22"/>
        <end position="187"/>
    </location>
</feature>
<evidence type="ECO:0000256" key="1">
    <source>
        <dbReference type="SAM" id="SignalP"/>
    </source>
</evidence>
<protein>
    <submittedName>
        <fullName evidence="2">Uncharacterized protein</fullName>
    </submittedName>
</protein>
<organism evidence="2 3">
    <name type="scientific">Hymenobacter cellulosivorans</name>
    <dbReference type="NCBI Taxonomy" id="2932249"/>
    <lineage>
        <taxon>Bacteria</taxon>
        <taxon>Pseudomonadati</taxon>
        <taxon>Bacteroidota</taxon>
        <taxon>Cytophagia</taxon>
        <taxon>Cytophagales</taxon>
        <taxon>Hymenobacteraceae</taxon>
        <taxon>Hymenobacter</taxon>
    </lineage>
</organism>
<name>A0ABY4FF57_9BACT</name>
<evidence type="ECO:0000313" key="2">
    <source>
        <dbReference type="EMBL" id="UOQ55249.1"/>
    </source>
</evidence>
<evidence type="ECO:0000313" key="3">
    <source>
        <dbReference type="Proteomes" id="UP000831785"/>
    </source>
</evidence>
<proteinExistence type="predicted"/>
<gene>
    <name evidence="2" type="ORF">MUN80_10935</name>
</gene>
<keyword evidence="1" id="KW-0732">Signal</keyword>